<dbReference type="EMBL" id="JBICBT010000590">
    <property type="protein sequence ID" value="KAL3108637.1"/>
    <property type="molecule type" value="Genomic_DNA"/>
</dbReference>
<comment type="caution">
    <text evidence="2">The sequence shown here is derived from an EMBL/GenBank/DDBJ whole genome shotgun (WGS) entry which is preliminary data.</text>
</comment>
<evidence type="ECO:0000313" key="3">
    <source>
        <dbReference type="Proteomes" id="UP001620626"/>
    </source>
</evidence>
<keyword evidence="3" id="KW-1185">Reference proteome</keyword>
<evidence type="ECO:0000256" key="1">
    <source>
        <dbReference type="SAM" id="MobiDB-lite"/>
    </source>
</evidence>
<feature type="compositionally biased region" description="Basic residues" evidence="1">
    <location>
        <begin position="51"/>
        <end position="60"/>
    </location>
</feature>
<name>A0ABD2L072_9BILA</name>
<protein>
    <submittedName>
        <fullName evidence="2">Uncharacterized protein</fullName>
    </submittedName>
</protein>
<dbReference type="Proteomes" id="UP001620626">
    <property type="component" value="Unassembled WGS sequence"/>
</dbReference>
<dbReference type="AlphaFoldDB" id="A0ABD2L072"/>
<organism evidence="2 3">
    <name type="scientific">Heterodera trifolii</name>
    <dbReference type="NCBI Taxonomy" id="157864"/>
    <lineage>
        <taxon>Eukaryota</taxon>
        <taxon>Metazoa</taxon>
        <taxon>Ecdysozoa</taxon>
        <taxon>Nematoda</taxon>
        <taxon>Chromadorea</taxon>
        <taxon>Rhabditida</taxon>
        <taxon>Tylenchina</taxon>
        <taxon>Tylenchomorpha</taxon>
        <taxon>Tylenchoidea</taxon>
        <taxon>Heteroderidae</taxon>
        <taxon>Heteroderinae</taxon>
        <taxon>Heterodera</taxon>
    </lineage>
</organism>
<sequence length="114" mass="12496">MAMDRPTGLLDLINELSPENGDEAREKEGEETDGRAKGKGKGGTTPSHSYAKGHKPKRKLIINTGEGWDKNSRNGGGGRMMDGLCVMMPPITSLNIWTRKSNESLSKWRGVNQK</sequence>
<gene>
    <name evidence="2" type="ORF">niasHT_015559</name>
</gene>
<feature type="compositionally biased region" description="Basic and acidic residues" evidence="1">
    <location>
        <begin position="22"/>
        <end position="36"/>
    </location>
</feature>
<accession>A0ABD2L072</accession>
<proteinExistence type="predicted"/>
<feature type="region of interest" description="Disordered" evidence="1">
    <location>
        <begin position="1"/>
        <end position="81"/>
    </location>
</feature>
<reference evidence="2 3" key="1">
    <citation type="submission" date="2024-10" db="EMBL/GenBank/DDBJ databases">
        <authorList>
            <person name="Kim D."/>
        </authorList>
    </citation>
    <scope>NUCLEOTIDE SEQUENCE [LARGE SCALE GENOMIC DNA]</scope>
    <source>
        <strain evidence="2">BH-2024</strain>
    </source>
</reference>
<evidence type="ECO:0000313" key="2">
    <source>
        <dbReference type="EMBL" id="KAL3108637.1"/>
    </source>
</evidence>